<dbReference type="AlphaFoldDB" id="A0A6B3VZ35"/>
<proteinExistence type="inferred from homology"/>
<dbReference type="Pfam" id="PF05256">
    <property type="entry name" value="UPF0223"/>
    <property type="match status" value="1"/>
</dbReference>
<dbReference type="EMBL" id="JAAIWN010000028">
    <property type="protein sequence ID" value="NEY82172.1"/>
    <property type="molecule type" value="Genomic_DNA"/>
</dbReference>
<evidence type="ECO:0000313" key="3">
    <source>
        <dbReference type="EMBL" id="NEY82172.1"/>
    </source>
</evidence>
<dbReference type="HAMAP" id="MF_01041">
    <property type="entry name" value="UPF0223"/>
    <property type="match status" value="1"/>
</dbReference>
<comment type="caution">
    <text evidence="3">The sequence shown here is derived from an EMBL/GenBank/DDBJ whole genome shotgun (WGS) entry which is preliminary data.</text>
</comment>
<dbReference type="NCBIfam" id="NF003353">
    <property type="entry name" value="PRK04387.1"/>
    <property type="match status" value="1"/>
</dbReference>
<comment type="similarity">
    <text evidence="1">Belongs to the UPF0223 family.</text>
</comment>
<gene>
    <name evidence="3" type="ORF">G4D64_11825</name>
    <name evidence="2" type="ORF">H1Z61_12435</name>
</gene>
<dbReference type="InterPro" id="IPR007920">
    <property type="entry name" value="UPF0223"/>
</dbReference>
<reference evidence="3 4" key="1">
    <citation type="submission" date="2020-02" db="EMBL/GenBank/DDBJ databases">
        <title>Bacillus aquiflavi sp. nov., isolated from yellow water of strong flavor Chinese baijiu in Yibin region of China.</title>
        <authorList>
            <person name="Xie J."/>
        </authorList>
    </citation>
    <scope>NUCLEOTIDE SEQUENCE [LARGE SCALE GENOMIC DNA]</scope>
    <source>
        <strain evidence="3 4">3H-10</strain>
    </source>
</reference>
<dbReference type="Gene3D" id="1.10.220.80">
    <property type="entry name" value="BH2638-like"/>
    <property type="match status" value="1"/>
</dbReference>
<protein>
    <recommendedName>
        <fullName evidence="1">UPF0223 protein G4D64_11825</fullName>
    </recommendedName>
</protein>
<reference evidence="2 5" key="2">
    <citation type="submission" date="2020-07" db="EMBL/GenBank/DDBJ databases">
        <authorList>
            <person name="Feng H."/>
        </authorList>
    </citation>
    <scope>NUCLEOTIDE SEQUENCE [LARGE SCALE GENOMIC DNA]</scope>
    <source>
        <strain evidence="5">s-12</strain>
        <strain evidence="2">S-12</strain>
    </source>
</reference>
<accession>A0A6B3VZ35</accession>
<dbReference type="Proteomes" id="UP000570010">
    <property type="component" value="Unassembled WGS sequence"/>
</dbReference>
<dbReference type="InterPro" id="IPR023324">
    <property type="entry name" value="BH2638-like_sf"/>
</dbReference>
<evidence type="ECO:0000313" key="5">
    <source>
        <dbReference type="Proteomes" id="UP000570010"/>
    </source>
</evidence>
<dbReference type="SUPFAM" id="SSF158504">
    <property type="entry name" value="BH2638-like"/>
    <property type="match status" value="1"/>
</dbReference>
<dbReference type="PIRSF" id="PIRSF037260">
    <property type="entry name" value="UPF0223"/>
    <property type="match status" value="1"/>
</dbReference>
<dbReference type="EMBL" id="JACEIO010000030">
    <property type="protein sequence ID" value="MBA4537916.1"/>
    <property type="molecule type" value="Genomic_DNA"/>
</dbReference>
<sequence length="99" mass="11878">MKNKAFNRKEYDYPIDDDWSTAEIIDVIYFFQCVEASYEKGIARDKILSAYRRLKEIVPSKAEEKKLNDQFEQLSGYSPYKTMKRAKEKECGRFFQMHE</sequence>
<keyword evidence="4" id="KW-1185">Reference proteome</keyword>
<evidence type="ECO:0000313" key="4">
    <source>
        <dbReference type="Proteomes" id="UP000472971"/>
    </source>
</evidence>
<evidence type="ECO:0000313" key="2">
    <source>
        <dbReference type="EMBL" id="MBA4537916.1"/>
    </source>
</evidence>
<dbReference type="Proteomes" id="UP000472971">
    <property type="component" value="Unassembled WGS sequence"/>
</dbReference>
<evidence type="ECO:0000256" key="1">
    <source>
        <dbReference type="HAMAP-Rule" id="MF_01041"/>
    </source>
</evidence>
<dbReference type="RefSeq" id="WP_163242560.1">
    <property type="nucleotide sequence ID" value="NZ_CP082780.1"/>
</dbReference>
<organism evidence="3 4">
    <name type="scientific">Bacillus aquiflavi</name>
    <dbReference type="NCBI Taxonomy" id="2672567"/>
    <lineage>
        <taxon>Bacteria</taxon>
        <taxon>Bacillati</taxon>
        <taxon>Bacillota</taxon>
        <taxon>Bacilli</taxon>
        <taxon>Bacillales</taxon>
        <taxon>Bacillaceae</taxon>
        <taxon>Bacillus</taxon>
    </lineage>
</organism>
<name>A0A6B3VZ35_9BACI</name>